<keyword evidence="2" id="KW-1185">Reference proteome</keyword>
<evidence type="ECO:0000313" key="2">
    <source>
        <dbReference type="Proteomes" id="UP000049455"/>
    </source>
</evidence>
<accession>A0A0M7BGZ1</accession>
<proteinExistence type="predicted"/>
<evidence type="ECO:0000313" key="1">
    <source>
        <dbReference type="EMBL" id="CUH40655.1"/>
    </source>
</evidence>
<dbReference type="Proteomes" id="UP000049455">
    <property type="component" value="Unassembled WGS sequence"/>
</dbReference>
<dbReference type="STRING" id="313367.JSE7799_03390"/>
<reference evidence="1 2" key="1">
    <citation type="submission" date="2015-09" db="EMBL/GenBank/DDBJ databases">
        <authorList>
            <person name="Jackson K.R."/>
            <person name="Lunt B.L."/>
            <person name="Fisher J.N.B."/>
            <person name="Gardner A.V."/>
            <person name="Bailey M.E."/>
            <person name="Deus L.M."/>
            <person name="Earl A.S."/>
            <person name="Gibby P.D."/>
            <person name="Hartmann K.A."/>
            <person name="Liu J.E."/>
            <person name="Manci A.M."/>
            <person name="Nielsen D.A."/>
            <person name="Solomon M.B."/>
            <person name="Breakwell D.P."/>
            <person name="Burnett S.H."/>
            <person name="Grose J.H."/>
        </authorList>
    </citation>
    <scope>NUCLEOTIDE SEQUENCE [LARGE SCALE GENOMIC DNA]</scope>
    <source>
        <strain evidence="1 2">CECT 7799</strain>
    </source>
</reference>
<dbReference type="EMBL" id="CYPR01000228">
    <property type="protein sequence ID" value="CUH40655.1"/>
    <property type="molecule type" value="Genomic_DNA"/>
</dbReference>
<gene>
    <name evidence="1" type="ORF">JSE7799_03390</name>
</gene>
<organism evidence="1 2">
    <name type="scientific">Jannaschia seosinensis</name>
    <dbReference type="NCBI Taxonomy" id="313367"/>
    <lineage>
        <taxon>Bacteria</taxon>
        <taxon>Pseudomonadati</taxon>
        <taxon>Pseudomonadota</taxon>
        <taxon>Alphaproteobacteria</taxon>
        <taxon>Rhodobacterales</taxon>
        <taxon>Roseobacteraceae</taxon>
        <taxon>Jannaschia</taxon>
    </lineage>
</organism>
<name>A0A0M7BGZ1_9RHOB</name>
<dbReference type="AlphaFoldDB" id="A0A0M7BGZ1"/>
<protein>
    <submittedName>
        <fullName evidence="1">Uncharacterized protein</fullName>
    </submittedName>
</protein>
<sequence length="132" mass="14235">MPLPLRLRGGMQPRKLLVQHGKLLAAPPLPPVVEDRSAKIILSVSGRIAQDLRLALELIDERLNPSEAVARLLLFQCNEFRESVEFVVFHAFASARSRANRTAAATAAKWARSIGSPISVVACSARAVGGSL</sequence>